<keyword evidence="4 5" id="KW-0801">TPQ</keyword>
<comment type="cofactor">
    <cofactor evidence="1">
        <name>Cu cation</name>
        <dbReference type="ChEBI" id="CHEBI:23378"/>
    </cofactor>
</comment>
<dbReference type="AlphaFoldDB" id="A0A3S5K342"/>
<evidence type="ECO:0000313" key="7">
    <source>
        <dbReference type="EMBL" id="RUS95804.1"/>
    </source>
</evidence>
<evidence type="ECO:0000259" key="6">
    <source>
        <dbReference type="Pfam" id="PF01179"/>
    </source>
</evidence>
<evidence type="ECO:0000313" key="8">
    <source>
        <dbReference type="Proteomes" id="UP000276103"/>
    </source>
</evidence>
<sequence>MTTAVDNYDYSINWIFHQDGTLEVQNELTGIVLAQGTAAIKQENNNFGRLIAKNIFGVNHQHFFNYRLDLDVDGQTNSVMEMNVQSLPISDKNPLGNAITVEDTPLIKEKTAVRDLDIKHSREWMIANADKQNSLGVNSAYMLMPGGNTIMYAVEGAKIREKAAFATHHLWVTKYKPGEMYAGGDYPNQTKMGEGLPKYIADNESLQNEDIVVWYTMGMTHVPRPEDWPVMPRHQVGFKLMPRGFFSRNPAINLGE</sequence>
<dbReference type="EMBL" id="RSCM01000009">
    <property type="protein sequence ID" value="RUS95804.1"/>
    <property type="molecule type" value="Genomic_DNA"/>
</dbReference>
<keyword evidence="5" id="KW-0560">Oxidoreductase</keyword>
<dbReference type="InterPro" id="IPR000269">
    <property type="entry name" value="Cu_amine_oxidase"/>
</dbReference>
<comment type="cofactor">
    <cofactor evidence="5">
        <name>Cu cation</name>
        <dbReference type="ChEBI" id="CHEBI:23378"/>
    </cofactor>
    <text evidence="5">Contains 1 topaquinone per subunit.</text>
</comment>
<dbReference type="GO" id="GO:0009308">
    <property type="term" value="P:amine metabolic process"/>
    <property type="evidence" value="ECO:0007669"/>
    <property type="project" value="UniProtKB-UniRule"/>
</dbReference>
<dbReference type="Pfam" id="PF01179">
    <property type="entry name" value="Cu_amine_oxid"/>
    <property type="match status" value="1"/>
</dbReference>
<dbReference type="GO" id="GO:0048038">
    <property type="term" value="F:quinone binding"/>
    <property type="evidence" value="ECO:0007669"/>
    <property type="project" value="InterPro"/>
</dbReference>
<proteinExistence type="inferred from homology"/>
<evidence type="ECO:0000256" key="4">
    <source>
        <dbReference type="PIRSR" id="PIRSR600269-51"/>
    </source>
</evidence>
<comment type="catalytic activity">
    <reaction evidence="3">
        <text>a primary methyl amine + O2 + H2O = an aldehyde + H2O2 + NH4(+)</text>
        <dbReference type="Rhea" id="RHEA:16153"/>
        <dbReference type="ChEBI" id="CHEBI:15377"/>
        <dbReference type="ChEBI" id="CHEBI:15379"/>
        <dbReference type="ChEBI" id="CHEBI:16240"/>
        <dbReference type="ChEBI" id="CHEBI:17478"/>
        <dbReference type="ChEBI" id="CHEBI:28938"/>
        <dbReference type="ChEBI" id="CHEBI:228804"/>
        <dbReference type="EC" id="1.4.3.21"/>
    </reaction>
</comment>
<keyword evidence="5" id="KW-0186">Copper</keyword>
<gene>
    <name evidence="7" type="ORF">DSM107003_29800</name>
</gene>
<dbReference type="Proteomes" id="UP000276103">
    <property type="component" value="Unassembled WGS sequence"/>
</dbReference>
<keyword evidence="5" id="KW-0479">Metal-binding</keyword>
<dbReference type="PANTHER" id="PTHR10638">
    <property type="entry name" value="COPPER AMINE OXIDASE"/>
    <property type="match status" value="1"/>
</dbReference>
<reference evidence="7 8" key="1">
    <citation type="journal article" date="2019" name="Genome Biol. Evol.">
        <title>Day and night: Metabolic profiles and evolutionary relationships of six axenic non-marine cyanobacteria.</title>
        <authorList>
            <person name="Will S.E."/>
            <person name="Henke P."/>
            <person name="Boedeker C."/>
            <person name="Huang S."/>
            <person name="Brinkmann H."/>
            <person name="Rohde M."/>
            <person name="Jarek M."/>
            <person name="Friedl T."/>
            <person name="Seufert S."/>
            <person name="Schumacher M."/>
            <person name="Overmann J."/>
            <person name="Neumann-Schaal M."/>
            <person name="Petersen J."/>
        </authorList>
    </citation>
    <scope>NUCLEOTIDE SEQUENCE [LARGE SCALE GENOMIC DNA]</scope>
    <source>
        <strain evidence="7 8">SAG 1403-4b</strain>
    </source>
</reference>
<dbReference type="EC" id="1.4.3.-" evidence="5"/>
<evidence type="ECO:0000256" key="5">
    <source>
        <dbReference type="RuleBase" id="RU000672"/>
    </source>
</evidence>
<dbReference type="InterPro" id="IPR049947">
    <property type="entry name" value="Cu_Am_Ox_Cu-bd"/>
</dbReference>
<feature type="modified residue" description="2',4',5'-topaquinone" evidence="4">
    <location>
        <position position="8"/>
    </location>
</feature>
<comment type="PTM">
    <text evidence="4 5">Topaquinone (TPQ) is generated by copper-dependent autoxidation of a specific tyrosyl residue.</text>
</comment>
<dbReference type="PROSITE" id="PS01165">
    <property type="entry name" value="COPPER_AMINE_OXID_2"/>
    <property type="match status" value="1"/>
</dbReference>
<dbReference type="Gene3D" id="2.70.98.20">
    <property type="entry name" value="Copper amine oxidase, catalytic domain"/>
    <property type="match status" value="1"/>
</dbReference>
<dbReference type="InterPro" id="IPR015798">
    <property type="entry name" value="Cu_amine_oxidase_C"/>
</dbReference>
<accession>A0A3S5K342</accession>
<dbReference type="SUPFAM" id="SSF49998">
    <property type="entry name" value="Amine oxidase catalytic domain"/>
    <property type="match status" value="1"/>
</dbReference>
<keyword evidence="8" id="KW-1185">Reference proteome</keyword>
<dbReference type="PANTHER" id="PTHR10638:SF86">
    <property type="entry name" value="COPPER AMINE OXIDASE 1-RELATED"/>
    <property type="match status" value="1"/>
</dbReference>
<dbReference type="GO" id="GO:0005507">
    <property type="term" value="F:copper ion binding"/>
    <property type="evidence" value="ECO:0007669"/>
    <property type="project" value="InterPro"/>
</dbReference>
<dbReference type="InterPro" id="IPR036460">
    <property type="entry name" value="Cu_amine_oxidase_C_sf"/>
</dbReference>
<evidence type="ECO:0000256" key="3">
    <source>
        <dbReference type="ARBA" id="ARBA00048032"/>
    </source>
</evidence>
<organism evidence="7 8">
    <name type="scientific">Trichormus variabilis SAG 1403-4b</name>
    <dbReference type="NCBI Taxonomy" id="447716"/>
    <lineage>
        <taxon>Bacteria</taxon>
        <taxon>Bacillati</taxon>
        <taxon>Cyanobacteriota</taxon>
        <taxon>Cyanophyceae</taxon>
        <taxon>Nostocales</taxon>
        <taxon>Nostocaceae</taxon>
        <taxon>Trichormus</taxon>
    </lineage>
</organism>
<name>A0A3S5K342_ANAVA</name>
<dbReference type="GO" id="GO:0008131">
    <property type="term" value="F:primary methylamine oxidase activity"/>
    <property type="evidence" value="ECO:0007669"/>
    <property type="project" value="UniProtKB-EC"/>
</dbReference>
<comment type="caution">
    <text evidence="7">The sequence shown here is derived from an EMBL/GenBank/DDBJ whole genome shotgun (WGS) entry which is preliminary data.</text>
</comment>
<comment type="similarity">
    <text evidence="5">Belongs to the copper/topaquinone oxidase family.</text>
</comment>
<evidence type="ECO:0000256" key="1">
    <source>
        <dbReference type="ARBA" id="ARBA00001935"/>
    </source>
</evidence>
<comment type="subunit">
    <text evidence="2">Homodimer.</text>
</comment>
<feature type="domain" description="Copper amine oxidase catalytic" evidence="6">
    <location>
        <begin position="2"/>
        <end position="252"/>
    </location>
</feature>
<evidence type="ECO:0000256" key="2">
    <source>
        <dbReference type="ARBA" id="ARBA00011738"/>
    </source>
</evidence>
<protein>
    <recommendedName>
        <fullName evidence="5">Amine oxidase</fullName>
        <ecNumber evidence="5">1.4.3.-</ecNumber>
    </recommendedName>
</protein>